<dbReference type="GeneID" id="66068798"/>
<dbReference type="Proteomes" id="UP000027002">
    <property type="component" value="Chromosome 7"/>
</dbReference>
<proteinExistence type="predicted"/>
<name>A0A8E5HY42_USTVR</name>
<evidence type="ECO:0000313" key="1">
    <source>
        <dbReference type="EMBL" id="QUC23780.1"/>
    </source>
</evidence>
<sequence length="175" mass="20110">MSTSRKTGNTKALLSPNAKTLWNSLKRLTTLLAQKSMGSWWFYSEQGLGCIRFPGPFAGTRAEWTKRRARELGPRPLGAEKWPEMWESLFRPCERRVSHPIAQFAATCRTFLRLSSWRFMADFVVAEQRTVLKTLGNWELGSMAKPLLLPCQPKPDRRLTPESVCMRKFLKSGLF</sequence>
<protein>
    <submittedName>
        <fullName evidence="1">Uncharacterized protein</fullName>
    </submittedName>
</protein>
<gene>
    <name evidence="1" type="ORF">UV8b_08021</name>
</gene>
<reference evidence="1" key="1">
    <citation type="submission" date="2020-03" db="EMBL/GenBank/DDBJ databases">
        <title>A mixture of massive structural variations and highly conserved coding sequences in Ustilaginoidea virens genome.</title>
        <authorList>
            <person name="Zhang K."/>
            <person name="Zhao Z."/>
            <person name="Zhang Z."/>
            <person name="Li Y."/>
            <person name="Hsiang T."/>
            <person name="Sun W."/>
        </authorList>
    </citation>
    <scope>NUCLEOTIDE SEQUENCE</scope>
    <source>
        <strain evidence="1">UV-8b</strain>
    </source>
</reference>
<dbReference type="EMBL" id="CP072759">
    <property type="protein sequence ID" value="QUC23780.1"/>
    <property type="molecule type" value="Genomic_DNA"/>
</dbReference>
<keyword evidence="2" id="KW-1185">Reference proteome</keyword>
<dbReference type="AlphaFoldDB" id="A0A8E5HY42"/>
<accession>A0A8E5HY42</accession>
<organism evidence="1 2">
    <name type="scientific">Ustilaginoidea virens</name>
    <name type="common">Rice false smut fungus</name>
    <name type="synonym">Villosiclava virens</name>
    <dbReference type="NCBI Taxonomy" id="1159556"/>
    <lineage>
        <taxon>Eukaryota</taxon>
        <taxon>Fungi</taxon>
        <taxon>Dikarya</taxon>
        <taxon>Ascomycota</taxon>
        <taxon>Pezizomycotina</taxon>
        <taxon>Sordariomycetes</taxon>
        <taxon>Hypocreomycetidae</taxon>
        <taxon>Hypocreales</taxon>
        <taxon>Clavicipitaceae</taxon>
        <taxon>Ustilaginoidea</taxon>
    </lineage>
</organism>
<dbReference type="KEGG" id="uvi:66068798"/>
<evidence type="ECO:0000313" key="2">
    <source>
        <dbReference type="Proteomes" id="UP000027002"/>
    </source>
</evidence>
<dbReference type="RefSeq" id="XP_043001453.1">
    <property type="nucleotide sequence ID" value="XM_043145518.1"/>
</dbReference>